<proteinExistence type="predicted"/>
<comment type="caution">
    <text evidence="1">The sequence shown here is derived from an EMBL/GenBank/DDBJ whole genome shotgun (WGS) entry which is preliminary data.</text>
</comment>
<accession>A0A8J2S3Q3</accession>
<keyword evidence="2" id="KW-1185">Reference proteome</keyword>
<dbReference type="AlphaFoldDB" id="A0A8J2S3Q3"/>
<name>A0A8J2S3Q3_9STRA</name>
<dbReference type="EMBL" id="CAKKNE010000001">
    <property type="protein sequence ID" value="CAH0364448.1"/>
    <property type="molecule type" value="Genomic_DNA"/>
</dbReference>
<organism evidence="1 2">
    <name type="scientific">Pelagomonas calceolata</name>
    <dbReference type="NCBI Taxonomy" id="35677"/>
    <lineage>
        <taxon>Eukaryota</taxon>
        <taxon>Sar</taxon>
        <taxon>Stramenopiles</taxon>
        <taxon>Ochrophyta</taxon>
        <taxon>Pelagophyceae</taxon>
        <taxon>Pelagomonadales</taxon>
        <taxon>Pelagomonadaceae</taxon>
        <taxon>Pelagomonas</taxon>
    </lineage>
</organism>
<reference evidence="1" key="1">
    <citation type="submission" date="2021-11" db="EMBL/GenBank/DDBJ databases">
        <authorList>
            <consortium name="Genoscope - CEA"/>
            <person name="William W."/>
        </authorList>
    </citation>
    <scope>NUCLEOTIDE SEQUENCE</scope>
</reference>
<evidence type="ECO:0000313" key="1">
    <source>
        <dbReference type="EMBL" id="CAH0364448.1"/>
    </source>
</evidence>
<protein>
    <submittedName>
        <fullName evidence="1">Uncharacterized protein</fullName>
    </submittedName>
</protein>
<gene>
    <name evidence="1" type="ORF">PECAL_1P08090</name>
</gene>
<dbReference type="Proteomes" id="UP000789595">
    <property type="component" value="Unassembled WGS sequence"/>
</dbReference>
<evidence type="ECO:0000313" key="2">
    <source>
        <dbReference type="Proteomes" id="UP000789595"/>
    </source>
</evidence>
<sequence>MEQQELVVACARAAVRWLKKPPEHHHADRHRKAWAAAKTLSAVEQSCVSVSRAGFSLRGPAEALIPLARITRWGHDASDFFVEAAAADASAVTNRTEGMIRIVVGTRDGARLATLLRNHAIRALRAIDAAAAAARPRVNRRRSAVDEALIAAASPLKPSAPRDDGRVAIIQARWRGARLRLAWRREESALVLQGLWRGCASRGPQVRTSQLTRRE</sequence>